<feature type="binding site" evidence="3">
    <location>
        <position position="330"/>
    </location>
    <ligand>
        <name>substrate</name>
    </ligand>
</feature>
<feature type="binding site" evidence="3">
    <location>
        <begin position="349"/>
        <end position="350"/>
    </location>
    <ligand>
        <name>substrate</name>
    </ligand>
</feature>
<protein>
    <recommendedName>
        <fullName evidence="3">Cyclic amide hydrolase</fullName>
        <shortName evidence="3">CyAH</shortName>
        <ecNumber evidence="3">3.5.2.-</ecNumber>
    </recommendedName>
    <alternativeName>
        <fullName evidence="3">Ring-opening amidohydrolase</fullName>
    </alternativeName>
</protein>
<evidence type="ECO:0000313" key="4">
    <source>
        <dbReference type="EMBL" id="GAA2731347.1"/>
    </source>
</evidence>
<comment type="domain">
    <text evidence="3">The monomer structure is formed from three repeating units (RUs) that share the same structure as one another. The monomer and the active site possess nearly threefold rotational symmetry, to the extent that the active site possesses three potential Ser-Lys catalytic dyads, but one of the 3 active site surfaces varies in composition suggesting it is involved in confering substrate specificity.</text>
</comment>
<sequence length="373" mass="38223">MRVDVHVCEMRTPGDVSAIARLFDDGVVAPESVMAVVGKSEGTGLGKDVGREAADRAIKELLAARLGTSADDVADRLCIVLSGGSPGVITPHVAVFARTDDPAGISLGGPRLVAGLAHSAAILPEEIGRMGQIAKVRAAVELALADAGVDDPSDVHAVLVKAPSLSPESIADARSRGRDTVTQDMSIGPEGAICYSNDASALGVALALGEADEDEVHDGMVRRDYSVFSDVALTSSGGEKTHAEVLLLGNTTDSTSDLRIGHRSMASIIDGSAVRGALESAGVEVVDGDTRAASRGLVYALAKMIMPATGEVDGRRITLLEDQVGYHVAKAMGGFLLASGTGHTEVFVSGGEQNSHQGPPDGNPLAVIVRPAL</sequence>
<proteinExistence type="inferred from homology"/>
<feature type="active site" evidence="3">
    <location>
        <position position="161"/>
    </location>
</feature>
<comment type="subunit">
    <text evidence="3">Homotetramer.</text>
</comment>
<evidence type="ECO:0000256" key="3">
    <source>
        <dbReference type="HAMAP-Rule" id="MF_01989"/>
    </source>
</evidence>
<comment type="caution">
    <text evidence="3">Lacks conserved residue(s) required for the propagation of feature annotation.</text>
</comment>
<gene>
    <name evidence="4" type="ORF">GCM10009867_04780</name>
</gene>
<dbReference type="Pfam" id="PF09663">
    <property type="entry name" value="Amido_AtzD_TrzD"/>
    <property type="match status" value="1"/>
</dbReference>
<dbReference type="EC" id="3.5.2.-" evidence="3"/>
<feature type="binding site" evidence="3">
    <location>
        <position position="51"/>
    </location>
    <ligand>
        <name>substrate</name>
    </ligand>
</feature>
<feature type="binding site" evidence="3">
    <location>
        <begin position="235"/>
        <end position="236"/>
    </location>
    <ligand>
        <name>substrate</name>
    </ligand>
</feature>
<dbReference type="Gene3D" id="3.30.1330.160">
    <property type="entry name" value="Cyanuric acid hydrolase/Barbituras, RU C"/>
    <property type="match status" value="1"/>
</dbReference>
<organism evidence="4 5">
    <name type="scientific">Pedococcus aerophilus</name>
    <dbReference type="NCBI Taxonomy" id="436356"/>
    <lineage>
        <taxon>Bacteria</taxon>
        <taxon>Bacillati</taxon>
        <taxon>Actinomycetota</taxon>
        <taxon>Actinomycetes</taxon>
        <taxon>Micrococcales</taxon>
        <taxon>Intrasporangiaceae</taxon>
        <taxon>Pedococcus</taxon>
    </lineage>
</organism>
<comment type="caution">
    <text evidence="4">The sequence shown here is derived from an EMBL/GenBank/DDBJ whole genome shotgun (WGS) entry which is preliminary data.</text>
</comment>
<dbReference type="InterPro" id="IPR043008">
    <property type="entry name" value="AtzD/Barbiturase_RUA"/>
</dbReference>
<evidence type="ECO:0000256" key="1">
    <source>
        <dbReference type="ARBA" id="ARBA00010947"/>
    </source>
</evidence>
<feature type="active site" description="Nucleophile" evidence="3">
    <location>
        <position position="235"/>
    </location>
</feature>
<comment type="similarity">
    <text evidence="1 3">Belongs to the cyclic amide hydrolase (CyAH) family.</text>
</comment>
<dbReference type="NCBIfam" id="TIGR02714">
    <property type="entry name" value="amido_AtzD_TrzD"/>
    <property type="match status" value="1"/>
</dbReference>
<feature type="region of interest" description="RU A" evidence="3">
    <location>
        <begin position="1"/>
        <end position="102"/>
    </location>
</feature>
<comment type="function">
    <text evidence="3">Cyclic amide hydrolase of unknown substrate specificity. Catalyzes the hydrolytic ring-opening of a cyclic amide. Does not act on cyanuric acid nor barbituric acid.</text>
</comment>
<evidence type="ECO:0000256" key="2">
    <source>
        <dbReference type="ARBA" id="ARBA00022801"/>
    </source>
</evidence>
<feature type="binding site" evidence="3">
    <location>
        <position position="197"/>
    </location>
    <ligand>
        <name>substrate</name>
    </ligand>
</feature>
<accession>A0ABP6GU54</accession>
<evidence type="ECO:0000313" key="5">
    <source>
        <dbReference type="Proteomes" id="UP001501326"/>
    </source>
</evidence>
<dbReference type="HAMAP" id="MF_01989">
    <property type="entry name" value="Cyc_amidohydrol"/>
    <property type="match status" value="1"/>
</dbReference>
<dbReference type="InterPro" id="IPR043006">
    <property type="entry name" value="AtzD/Barbiturase_RUB"/>
</dbReference>
<dbReference type="Proteomes" id="UP001501326">
    <property type="component" value="Unassembled WGS sequence"/>
</dbReference>
<feature type="binding site" evidence="3">
    <location>
        <begin position="82"/>
        <end position="83"/>
    </location>
    <ligand>
        <name>substrate</name>
    </ligand>
</feature>
<dbReference type="Gene3D" id="3.30.1330.170">
    <property type="entry name" value="Cyanuric acid hydrolase/Barbiturase, RU A"/>
    <property type="match status" value="1"/>
</dbReference>
<dbReference type="EMBL" id="BAAARN010000001">
    <property type="protein sequence ID" value="GAA2731347.1"/>
    <property type="molecule type" value="Genomic_DNA"/>
</dbReference>
<dbReference type="Gene3D" id="3.30.1330.180">
    <property type="entry name" value="Cyanuric acid hydrolase/Barbiturase, RU B"/>
    <property type="match status" value="1"/>
</dbReference>
<name>A0ABP6GU54_9MICO</name>
<feature type="region of interest" description="RU C" evidence="3">
    <location>
        <begin position="258"/>
        <end position="373"/>
    </location>
</feature>
<reference evidence="5" key="1">
    <citation type="journal article" date="2019" name="Int. J. Syst. Evol. Microbiol.">
        <title>The Global Catalogue of Microorganisms (GCM) 10K type strain sequencing project: providing services to taxonomists for standard genome sequencing and annotation.</title>
        <authorList>
            <consortium name="The Broad Institute Genomics Platform"/>
            <consortium name="The Broad Institute Genome Sequencing Center for Infectious Disease"/>
            <person name="Wu L."/>
            <person name="Ma J."/>
        </authorList>
    </citation>
    <scope>NUCLEOTIDE SEQUENCE [LARGE SCALE GENOMIC DNA]</scope>
    <source>
        <strain evidence="5">JCM 16378</strain>
    </source>
</reference>
<dbReference type="InterPro" id="IPR014086">
    <property type="entry name" value="AtzD/Barbiturase"/>
</dbReference>
<dbReference type="InterPro" id="IPR043007">
    <property type="entry name" value="AtzD/Barbiturase_RUC"/>
</dbReference>
<dbReference type="RefSeq" id="WP_344189902.1">
    <property type="nucleotide sequence ID" value="NZ_BAAARN010000001.1"/>
</dbReference>
<keyword evidence="5" id="KW-1185">Reference proteome</keyword>
<keyword evidence="2 3" id="KW-0378">Hydrolase</keyword>